<proteinExistence type="predicted"/>
<organism evidence="2 3">
    <name type="scientific">Nesidiocoris tenuis</name>
    <dbReference type="NCBI Taxonomy" id="355587"/>
    <lineage>
        <taxon>Eukaryota</taxon>
        <taxon>Metazoa</taxon>
        <taxon>Ecdysozoa</taxon>
        <taxon>Arthropoda</taxon>
        <taxon>Hexapoda</taxon>
        <taxon>Insecta</taxon>
        <taxon>Pterygota</taxon>
        <taxon>Neoptera</taxon>
        <taxon>Paraneoptera</taxon>
        <taxon>Hemiptera</taxon>
        <taxon>Heteroptera</taxon>
        <taxon>Panheteroptera</taxon>
        <taxon>Cimicomorpha</taxon>
        <taxon>Miridae</taxon>
        <taxon>Dicyphina</taxon>
        <taxon>Nesidiocoris</taxon>
    </lineage>
</organism>
<dbReference type="EMBL" id="AP028914">
    <property type="protein sequence ID" value="BES95952.1"/>
    <property type="molecule type" value="Genomic_DNA"/>
</dbReference>
<sequence>MDGGTLSGRGCGRQGHKRNGEDTEAAQEAINEKNPESRARKDGKADFGWRYLRLLRGESDRTRSCRSPQ</sequence>
<feature type="region of interest" description="Disordered" evidence="1">
    <location>
        <begin position="1"/>
        <end position="45"/>
    </location>
</feature>
<evidence type="ECO:0000313" key="3">
    <source>
        <dbReference type="Proteomes" id="UP001307889"/>
    </source>
</evidence>
<evidence type="ECO:0000313" key="2">
    <source>
        <dbReference type="EMBL" id="BES95952.1"/>
    </source>
</evidence>
<protein>
    <submittedName>
        <fullName evidence="2">Uncharacterized protein</fullName>
    </submittedName>
</protein>
<name>A0ABN7AUU4_9HEMI</name>
<gene>
    <name evidence="2" type="ORF">NTJ_08761</name>
</gene>
<feature type="compositionally biased region" description="Basic and acidic residues" evidence="1">
    <location>
        <begin position="30"/>
        <end position="45"/>
    </location>
</feature>
<feature type="compositionally biased region" description="Gly residues" evidence="1">
    <location>
        <begin position="1"/>
        <end position="13"/>
    </location>
</feature>
<accession>A0ABN7AUU4</accession>
<reference evidence="2 3" key="1">
    <citation type="submission" date="2023-09" db="EMBL/GenBank/DDBJ databases">
        <title>Nesidiocoris tenuis whole genome shotgun sequence.</title>
        <authorList>
            <person name="Shibata T."/>
            <person name="Shimoda M."/>
            <person name="Kobayashi T."/>
            <person name="Uehara T."/>
        </authorList>
    </citation>
    <scope>NUCLEOTIDE SEQUENCE [LARGE SCALE GENOMIC DNA]</scope>
    <source>
        <strain evidence="2 3">Japan</strain>
    </source>
</reference>
<dbReference type="Proteomes" id="UP001307889">
    <property type="component" value="Chromosome 6"/>
</dbReference>
<keyword evidence="3" id="KW-1185">Reference proteome</keyword>
<evidence type="ECO:0000256" key="1">
    <source>
        <dbReference type="SAM" id="MobiDB-lite"/>
    </source>
</evidence>